<dbReference type="NCBIfam" id="TIGR01640">
    <property type="entry name" value="F_box_assoc_1"/>
    <property type="match status" value="1"/>
</dbReference>
<dbReference type="InterPro" id="IPR001810">
    <property type="entry name" value="F-box_dom"/>
</dbReference>
<feature type="repeat" description="PPR" evidence="2">
    <location>
        <begin position="378"/>
        <end position="412"/>
    </location>
</feature>
<protein>
    <recommendedName>
        <fullName evidence="3">F-box domain-containing protein</fullName>
    </recommendedName>
</protein>
<dbReference type="PANTHER" id="PTHR31672:SF13">
    <property type="entry name" value="F-BOX PROTEIN CPR30-LIKE"/>
    <property type="match status" value="1"/>
</dbReference>
<name>A0A978U9P2_ZIZJJ</name>
<evidence type="ECO:0000256" key="2">
    <source>
        <dbReference type="PROSITE-ProRule" id="PRU00708"/>
    </source>
</evidence>
<dbReference type="InterPro" id="IPR013187">
    <property type="entry name" value="F-box-assoc_dom_typ3"/>
</dbReference>
<dbReference type="CDD" id="cd22157">
    <property type="entry name" value="F-box_AtFBW1-like"/>
    <property type="match status" value="1"/>
</dbReference>
<dbReference type="InterPro" id="IPR002885">
    <property type="entry name" value="PPR_rpt"/>
</dbReference>
<dbReference type="Gene3D" id="1.25.40.10">
    <property type="entry name" value="Tetratricopeptide repeat domain"/>
    <property type="match status" value="1"/>
</dbReference>
<evidence type="ECO:0000313" key="4">
    <source>
        <dbReference type="EMBL" id="KAH7511322.1"/>
    </source>
</evidence>
<dbReference type="InterPro" id="IPR050796">
    <property type="entry name" value="SCF_F-box_component"/>
</dbReference>
<dbReference type="SMART" id="SM00256">
    <property type="entry name" value="FBOX"/>
    <property type="match status" value="1"/>
</dbReference>
<dbReference type="Proteomes" id="UP000813462">
    <property type="component" value="Unassembled WGS sequence"/>
</dbReference>
<sequence>MEQVVPFDVIPHILSKLPVKTLMKFKSVCKHWSNLIDSPFFAHLHSSQAIQETRVLLPSSSSSDGQQKCLKPCKDDGRFMHISLDLVSKFFESKSYYLVGSCNGLLCFKKKSYCDIDRRTGGLLLFNPLRQQLLPLPPPSAESVSMRQFGFGFDSSTATYKMLSVFYNEISTNFDDEPRYSLGAEVFTIGRSLSSSSSSSSWRAISNVPQLLPVLQDPVFLWGAIYWVTHPLNITPETSYNSKKIVAFHLGNEEFSLIAWPSTVGFHDMCHLVELRGCLCIAYYCSKDYIDIWMMKENKRKAEEWQWEDEEILLRPPKPCLSVHKAYCKSQALSAAHKLLSHMPNPNVVSYNTILPGCFSSGITSEGLSVFDNISRKDCQSWNIVISGCVRNLMFQEALIHFVKLRSSDVRPDSFTIQL</sequence>
<dbReference type="PROSITE" id="PS51375">
    <property type="entry name" value="PPR"/>
    <property type="match status" value="1"/>
</dbReference>
<dbReference type="EMBL" id="JAEACU010000144">
    <property type="protein sequence ID" value="KAH7511322.1"/>
    <property type="molecule type" value="Genomic_DNA"/>
</dbReference>
<feature type="domain" description="F-box" evidence="3">
    <location>
        <begin position="1"/>
        <end position="44"/>
    </location>
</feature>
<dbReference type="Pfam" id="PF08268">
    <property type="entry name" value="FBA_3"/>
    <property type="match status" value="1"/>
</dbReference>
<dbReference type="Gene3D" id="1.20.1280.50">
    <property type="match status" value="1"/>
</dbReference>
<accession>A0A978U9P2</accession>
<proteinExistence type="predicted"/>
<organism evidence="4 5">
    <name type="scientific">Ziziphus jujuba var. spinosa</name>
    <dbReference type="NCBI Taxonomy" id="714518"/>
    <lineage>
        <taxon>Eukaryota</taxon>
        <taxon>Viridiplantae</taxon>
        <taxon>Streptophyta</taxon>
        <taxon>Embryophyta</taxon>
        <taxon>Tracheophyta</taxon>
        <taxon>Spermatophyta</taxon>
        <taxon>Magnoliopsida</taxon>
        <taxon>eudicotyledons</taxon>
        <taxon>Gunneridae</taxon>
        <taxon>Pentapetalae</taxon>
        <taxon>rosids</taxon>
        <taxon>fabids</taxon>
        <taxon>Rosales</taxon>
        <taxon>Rhamnaceae</taxon>
        <taxon>Paliureae</taxon>
        <taxon>Ziziphus</taxon>
    </lineage>
</organism>
<dbReference type="Pfam" id="PF01535">
    <property type="entry name" value="PPR"/>
    <property type="match status" value="1"/>
</dbReference>
<evidence type="ECO:0000259" key="3">
    <source>
        <dbReference type="PROSITE" id="PS50181"/>
    </source>
</evidence>
<evidence type="ECO:0000256" key="1">
    <source>
        <dbReference type="ARBA" id="ARBA00022737"/>
    </source>
</evidence>
<gene>
    <name evidence="4" type="ORF">FEM48_ZijujUnG0022900</name>
</gene>
<dbReference type="PROSITE" id="PS50181">
    <property type="entry name" value="FBOX"/>
    <property type="match status" value="1"/>
</dbReference>
<comment type="caution">
    <text evidence="4">The sequence shown here is derived from an EMBL/GenBank/DDBJ whole genome shotgun (WGS) entry which is preliminary data.</text>
</comment>
<dbReference type="SUPFAM" id="SSF81383">
    <property type="entry name" value="F-box domain"/>
    <property type="match status" value="1"/>
</dbReference>
<evidence type="ECO:0000313" key="5">
    <source>
        <dbReference type="Proteomes" id="UP000813462"/>
    </source>
</evidence>
<reference evidence="4" key="1">
    <citation type="journal article" date="2021" name="Front. Plant Sci.">
        <title>Chromosome-Scale Genome Assembly for Chinese Sour Jujube and Insights Into Its Genome Evolution and Domestication Signature.</title>
        <authorList>
            <person name="Shen L.-Y."/>
            <person name="Luo H."/>
            <person name="Wang X.-L."/>
            <person name="Wang X.-M."/>
            <person name="Qiu X.-J."/>
            <person name="Liu H."/>
            <person name="Zhou S.-S."/>
            <person name="Jia K.-H."/>
            <person name="Nie S."/>
            <person name="Bao Y.-T."/>
            <person name="Zhang R.-G."/>
            <person name="Yun Q.-Z."/>
            <person name="Chai Y.-H."/>
            <person name="Lu J.-Y."/>
            <person name="Li Y."/>
            <person name="Zhao S.-W."/>
            <person name="Mao J.-F."/>
            <person name="Jia S.-G."/>
            <person name="Mao Y.-M."/>
        </authorList>
    </citation>
    <scope>NUCLEOTIDE SEQUENCE</scope>
    <source>
        <strain evidence="4">AT0</strain>
        <tissue evidence="4">Leaf</tissue>
    </source>
</reference>
<keyword evidence="1" id="KW-0677">Repeat</keyword>
<dbReference type="InterPro" id="IPR017451">
    <property type="entry name" value="F-box-assoc_interact_dom"/>
</dbReference>
<dbReference type="InterPro" id="IPR011990">
    <property type="entry name" value="TPR-like_helical_dom_sf"/>
</dbReference>
<dbReference type="AlphaFoldDB" id="A0A978U9P2"/>
<dbReference type="InterPro" id="IPR036047">
    <property type="entry name" value="F-box-like_dom_sf"/>
</dbReference>
<dbReference type="Pfam" id="PF00646">
    <property type="entry name" value="F-box"/>
    <property type="match status" value="1"/>
</dbReference>
<dbReference type="PANTHER" id="PTHR31672">
    <property type="entry name" value="BNACNNG10540D PROTEIN"/>
    <property type="match status" value="1"/>
</dbReference>